<evidence type="ECO:0000313" key="2">
    <source>
        <dbReference type="EMBL" id="CAE7843949.1"/>
    </source>
</evidence>
<dbReference type="Gene3D" id="3.30.710.10">
    <property type="entry name" value="Potassium Channel Kv1.1, Chain A"/>
    <property type="match status" value="1"/>
</dbReference>
<dbReference type="InterPro" id="IPR000210">
    <property type="entry name" value="BTB/POZ_dom"/>
</dbReference>
<keyword evidence="3" id="KW-1185">Reference proteome</keyword>
<protein>
    <submittedName>
        <fullName evidence="2">BPM3 protein</fullName>
    </submittedName>
</protein>
<name>A0A812ZX72_9DINO</name>
<accession>A0A812ZX72</accession>
<dbReference type="EMBL" id="CAJNJA010051498">
    <property type="protein sequence ID" value="CAE7843949.1"/>
    <property type="molecule type" value="Genomic_DNA"/>
</dbReference>
<comment type="caution">
    <text evidence="2">The sequence shown here is derived from an EMBL/GenBank/DDBJ whole genome shotgun (WGS) entry which is preliminary data.</text>
</comment>
<dbReference type="AlphaFoldDB" id="A0A812ZX72"/>
<dbReference type="SUPFAM" id="SSF54695">
    <property type="entry name" value="POZ domain"/>
    <property type="match status" value="1"/>
</dbReference>
<feature type="domain" description="BTB" evidence="1">
    <location>
        <begin position="178"/>
        <end position="255"/>
    </location>
</feature>
<dbReference type="Pfam" id="PF00651">
    <property type="entry name" value="BTB"/>
    <property type="match status" value="1"/>
</dbReference>
<proteinExistence type="predicted"/>
<evidence type="ECO:0000259" key="1">
    <source>
        <dbReference type="Pfam" id="PF00651"/>
    </source>
</evidence>
<sequence length="350" mass="39228">MRLIVDDVHMASGHLQEHFRQAGSAQDFYFPQREPKAAATLSPGHPPASLGIFGLSHEELLQSEWVENDTHRLHSSSFLWFVFRTTGCPVFSKQLTGRMQERVSKVIVIEDCQVIGVESLLAASDKYQIKRLRLWCPAKFSEEINASQVCDILSSDMHALLEEGNCSDVQFMVQEEVIHVIVIEDCEFVTFKAFLQFLYTDELSDAQNLYPQGTSNESDSESGSPQLSRIQALLAVSHKYQVKRLQPWCEVQLSEQVEQSQVCGMLCQAHLLQARQLEKVCLSFIKEFAALVSLSSHPSCMARKGHKSSISSKLPRKAAVRCAEIRSTVDDIDPALFLIMGNACFISSTV</sequence>
<reference evidence="2" key="1">
    <citation type="submission" date="2021-02" db="EMBL/GenBank/DDBJ databases">
        <authorList>
            <person name="Dougan E. K."/>
            <person name="Rhodes N."/>
            <person name="Thang M."/>
            <person name="Chan C."/>
        </authorList>
    </citation>
    <scope>NUCLEOTIDE SEQUENCE</scope>
</reference>
<dbReference type="Proteomes" id="UP000601435">
    <property type="component" value="Unassembled WGS sequence"/>
</dbReference>
<organism evidence="2 3">
    <name type="scientific">Symbiodinium necroappetens</name>
    <dbReference type="NCBI Taxonomy" id="1628268"/>
    <lineage>
        <taxon>Eukaryota</taxon>
        <taxon>Sar</taxon>
        <taxon>Alveolata</taxon>
        <taxon>Dinophyceae</taxon>
        <taxon>Suessiales</taxon>
        <taxon>Symbiodiniaceae</taxon>
        <taxon>Symbiodinium</taxon>
    </lineage>
</organism>
<gene>
    <name evidence="2" type="primary">BPM3</name>
    <name evidence="2" type="ORF">SNEC2469_LOCUS25838</name>
</gene>
<dbReference type="PANTHER" id="PTHR24413">
    <property type="entry name" value="SPECKLE-TYPE POZ PROTEIN"/>
    <property type="match status" value="1"/>
</dbReference>
<evidence type="ECO:0000313" key="3">
    <source>
        <dbReference type="Proteomes" id="UP000601435"/>
    </source>
</evidence>
<dbReference type="OrthoDB" id="6359816at2759"/>
<dbReference type="InterPro" id="IPR011333">
    <property type="entry name" value="SKP1/BTB/POZ_sf"/>
</dbReference>